<comment type="caution">
    <text evidence="9">The sequence shown here is derived from an EMBL/GenBank/DDBJ whole genome shotgun (WGS) entry which is preliminary data.</text>
</comment>
<dbReference type="InterPro" id="IPR045864">
    <property type="entry name" value="aa-tRNA-synth_II/BPL/LPL"/>
</dbReference>
<keyword evidence="3 9" id="KW-0436">Ligase</keyword>
<dbReference type="EMBL" id="BMAT01012390">
    <property type="protein sequence ID" value="GFR91311.1"/>
    <property type="molecule type" value="Genomic_DNA"/>
</dbReference>
<evidence type="ECO:0000256" key="1">
    <source>
        <dbReference type="ARBA" id="ARBA00010728"/>
    </source>
</evidence>
<protein>
    <recommendedName>
        <fullName evidence="2">serine--tRNA ligase</fullName>
        <ecNumber evidence="2">6.1.1.11</ecNumber>
    </recommendedName>
    <alternativeName>
        <fullName evidence="7">Seryl-tRNA synthetase</fullName>
    </alternativeName>
</protein>
<dbReference type="InterPro" id="IPR002314">
    <property type="entry name" value="aa-tRNA-synt_IIb"/>
</dbReference>
<dbReference type="Pfam" id="PF00587">
    <property type="entry name" value="tRNA-synt_2b"/>
    <property type="match status" value="1"/>
</dbReference>
<organism evidence="9 10">
    <name type="scientific">Elysia marginata</name>
    <dbReference type="NCBI Taxonomy" id="1093978"/>
    <lineage>
        <taxon>Eukaryota</taxon>
        <taxon>Metazoa</taxon>
        <taxon>Spiralia</taxon>
        <taxon>Lophotrochozoa</taxon>
        <taxon>Mollusca</taxon>
        <taxon>Gastropoda</taxon>
        <taxon>Heterobranchia</taxon>
        <taxon>Euthyneura</taxon>
        <taxon>Panpulmonata</taxon>
        <taxon>Sacoglossa</taxon>
        <taxon>Placobranchoidea</taxon>
        <taxon>Plakobranchidae</taxon>
        <taxon>Elysia</taxon>
    </lineage>
</organism>
<evidence type="ECO:0000256" key="3">
    <source>
        <dbReference type="ARBA" id="ARBA00022598"/>
    </source>
</evidence>
<dbReference type="InterPro" id="IPR006195">
    <property type="entry name" value="aa-tRNA-synth_II"/>
</dbReference>
<evidence type="ECO:0000256" key="6">
    <source>
        <dbReference type="ARBA" id="ARBA00023146"/>
    </source>
</evidence>
<dbReference type="PANTHER" id="PTHR11778">
    <property type="entry name" value="SERYL-TRNA SYNTHETASE"/>
    <property type="match status" value="1"/>
</dbReference>
<evidence type="ECO:0000313" key="9">
    <source>
        <dbReference type="EMBL" id="GFR91311.1"/>
    </source>
</evidence>
<dbReference type="PROSITE" id="PS50862">
    <property type="entry name" value="AA_TRNA_LIGASE_II"/>
    <property type="match status" value="1"/>
</dbReference>
<dbReference type="InterPro" id="IPR002317">
    <property type="entry name" value="Ser-tRNA-ligase_type_1"/>
</dbReference>
<proteinExistence type="inferred from homology"/>
<dbReference type="Proteomes" id="UP000762676">
    <property type="component" value="Unassembled WGS sequence"/>
</dbReference>
<evidence type="ECO:0000256" key="5">
    <source>
        <dbReference type="ARBA" id="ARBA00022840"/>
    </source>
</evidence>
<gene>
    <name evidence="9" type="ORF">ElyMa_006172300</name>
</gene>
<dbReference type="SUPFAM" id="SSF55681">
    <property type="entry name" value="Class II aaRS and biotin synthetases"/>
    <property type="match status" value="1"/>
</dbReference>
<comment type="similarity">
    <text evidence="1">Belongs to the class-II aminoacyl-tRNA synthetase family. Type-1 seryl-tRNA synthetase subfamily.</text>
</comment>
<reference evidence="9 10" key="1">
    <citation type="journal article" date="2021" name="Elife">
        <title>Chloroplast acquisition without the gene transfer in kleptoplastic sea slugs, Plakobranchus ocellatus.</title>
        <authorList>
            <person name="Maeda T."/>
            <person name="Takahashi S."/>
            <person name="Yoshida T."/>
            <person name="Shimamura S."/>
            <person name="Takaki Y."/>
            <person name="Nagai Y."/>
            <person name="Toyoda A."/>
            <person name="Suzuki Y."/>
            <person name="Arimoto A."/>
            <person name="Ishii H."/>
            <person name="Satoh N."/>
            <person name="Nishiyama T."/>
            <person name="Hasebe M."/>
            <person name="Maruyama T."/>
            <person name="Minagawa J."/>
            <person name="Obokata J."/>
            <person name="Shigenobu S."/>
        </authorList>
    </citation>
    <scope>NUCLEOTIDE SEQUENCE [LARGE SCALE GENOMIC DNA]</scope>
</reference>
<dbReference type="Gene3D" id="3.30.930.10">
    <property type="entry name" value="Bira Bifunctional Protein, Domain 2"/>
    <property type="match status" value="1"/>
</dbReference>
<dbReference type="GO" id="GO:0005524">
    <property type="term" value="F:ATP binding"/>
    <property type="evidence" value="ECO:0007669"/>
    <property type="project" value="UniProtKB-KW"/>
</dbReference>
<evidence type="ECO:0000313" key="10">
    <source>
        <dbReference type="Proteomes" id="UP000762676"/>
    </source>
</evidence>
<keyword evidence="10" id="KW-1185">Reference proteome</keyword>
<dbReference type="AlphaFoldDB" id="A0AAV4H3C9"/>
<dbReference type="GO" id="GO:0006434">
    <property type="term" value="P:seryl-tRNA aminoacylation"/>
    <property type="evidence" value="ECO:0007669"/>
    <property type="project" value="InterPro"/>
</dbReference>
<keyword evidence="6" id="KW-0030">Aminoacyl-tRNA synthetase</keyword>
<dbReference type="EC" id="6.1.1.11" evidence="2"/>
<dbReference type="GO" id="GO:0004828">
    <property type="term" value="F:serine-tRNA ligase activity"/>
    <property type="evidence" value="ECO:0007669"/>
    <property type="project" value="UniProtKB-EC"/>
</dbReference>
<name>A0AAV4H3C9_9GAST</name>
<keyword evidence="4" id="KW-0547">Nucleotide-binding</keyword>
<evidence type="ECO:0000256" key="4">
    <source>
        <dbReference type="ARBA" id="ARBA00022741"/>
    </source>
</evidence>
<dbReference type="PRINTS" id="PR00981">
    <property type="entry name" value="TRNASYNTHSER"/>
</dbReference>
<evidence type="ECO:0000256" key="2">
    <source>
        <dbReference type="ARBA" id="ARBA00012840"/>
    </source>
</evidence>
<evidence type="ECO:0000256" key="7">
    <source>
        <dbReference type="ARBA" id="ARBA00031113"/>
    </source>
</evidence>
<evidence type="ECO:0000259" key="8">
    <source>
        <dbReference type="PROSITE" id="PS50862"/>
    </source>
</evidence>
<sequence>MLKTASQLDLCLRALVQCRILQRCIQKKRSPSGCNYLPGQLHTCSNRFLHSWERDQCKQLQPQEWDEPFELPEAKLNWDFLLDKKNRDVIAENISFRKGVGDIDNVLALKHDLEREKDAEKKAAIKENLVLEALDIPNISHPNSDSCGFKTSSDRSQVYCLHPKCFQDVCLSGTAEMALAGYFMNDVIPYEELPKRVMAVSRCYRAEAAEKAIERGLYRVHHFTKVEMFGVTASETGEESDKLLQDILSIETELFEDLGLHFRVLEMPTQELGAPAHRKYDIEAWMHGKNIWGEISSCSNCTDFQSRRLNINYTGPSGETKYAHTVNGTGCAVPRMIIAILEQYQQQGRKLALPEILWPYMDGETHLSGEGKTKSWYTYIKTLRKV</sequence>
<feature type="domain" description="Aminoacyl-transfer RNA synthetases class-II family profile" evidence="8">
    <location>
        <begin position="125"/>
        <end position="354"/>
    </location>
</feature>
<keyword evidence="5" id="KW-0067">ATP-binding</keyword>
<accession>A0AAV4H3C9</accession>